<keyword evidence="3 8" id="KW-0863">Zinc-finger</keyword>
<dbReference type="InterPro" id="IPR000571">
    <property type="entry name" value="Znf_CCCH"/>
</dbReference>
<feature type="compositionally biased region" description="Basic and acidic residues" evidence="9">
    <location>
        <begin position="805"/>
        <end position="820"/>
    </location>
</feature>
<dbReference type="GO" id="GO:0089701">
    <property type="term" value="C:U2AF complex"/>
    <property type="evidence" value="ECO:0007669"/>
    <property type="project" value="InterPro"/>
</dbReference>
<feature type="compositionally biased region" description="Basic residues" evidence="9">
    <location>
        <begin position="111"/>
        <end position="127"/>
    </location>
</feature>
<dbReference type="SMART" id="SM00356">
    <property type="entry name" value="ZnF_C3H1"/>
    <property type="match status" value="2"/>
</dbReference>
<keyword evidence="6" id="KW-0238">DNA-binding</keyword>
<feature type="compositionally biased region" description="Low complexity" evidence="9">
    <location>
        <begin position="90"/>
        <end position="108"/>
    </location>
</feature>
<dbReference type="Gene3D" id="3.30.70.330">
    <property type="match status" value="1"/>
</dbReference>
<feature type="domain" description="C3H1-type" evidence="11">
    <location>
        <begin position="437"/>
        <end position="467"/>
    </location>
</feature>
<dbReference type="Pfam" id="PF00642">
    <property type="entry name" value="zf-CCCH"/>
    <property type="match status" value="2"/>
</dbReference>
<dbReference type="PANTHER" id="PTHR12620">
    <property type="entry name" value="U2 SNRNP AUXILIARY FACTOR, SMALL SUBUNIT"/>
    <property type="match status" value="1"/>
</dbReference>
<feature type="compositionally biased region" description="Basic and acidic residues" evidence="9">
    <location>
        <begin position="596"/>
        <end position="614"/>
    </location>
</feature>
<evidence type="ECO:0000313" key="12">
    <source>
        <dbReference type="EMBL" id="KAL0364967.1"/>
    </source>
</evidence>
<dbReference type="InterPro" id="IPR000504">
    <property type="entry name" value="RRM_dom"/>
</dbReference>
<dbReference type="Pfam" id="PF00076">
    <property type="entry name" value="RRM_1"/>
    <property type="match status" value="1"/>
</dbReference>
<organism evidence="12">
    <name type="scientific">Sesamum angustifolium</name>
    <dbReference type="NCBI Taxonomy" id="2727405"/>
    <lineage>
        <taxon>Eukaryota</taxon>
        <taxon>Viridiplantae</taxon>
        <taxon>Streptophyta</taxon>
        <taxon>Embryophyta</taxon>
        <taxon>Tracheophyta</taxon>
        <taxon>Spermatophyta</taxon>
        <taxon>Magnoliopsida</taxon>
        <taxon>eudicotyledons</taxon>
        <taxon>Gunneridae</taxon>
        <taxon>Pentapetalae</taxon>
        <taxon>asterids</taxon>
        <taxon>lamiids</taxon>
        <taxon>Lamiales</taxon>
        <taxon>Pedaliaceae</taxon>
        <taxon>Sesamum</taxon>
    </lineage>
</organism>
<feature type="domain" description="RRM" evidence="10">
    <location>
        <begin position="335"/>
        <end position="435"/>
    </location>
</feature>
<reference evidence="12" key="2">
    <citation type="journal article" date="2024" name="Plant">
        <title>Genomic evolution and insights into agronomic trait innovations of Sesamum species.</title>
        <authorList>
            <person name="Miao H."/>
            <person name="Wang L."/>
            <person name="Qu L."/>
            <person name="Liu H."/>
            <person name="Sun Y."/>
            <person name="Le M."/>
            <person name="Wang Q."/>
            <person name="Wei S."/>
            <person name="Zheng Y."/>
            <person name="Lin W."/>
            <person name="Duan Y."/>
            <person name="Cao H."/>
            <person name="Xiong S."/>
            <person name="Wang X."/>
            <person name="Wei L."/>
            <person name="Li C."/>
            <person name="Ma Q."/>
            <person name="Ju M."/>
            <person name="Zhao R."/>
            <person name="Li G."/>
            <person name="Mu C."/>
            <person name="Tian Q."/>
            <person name="Mei H."/>
            <person name="Zhang T."/>
            <person name="Gao T."/>
            <person name="Zhang H."/>
        </authorList>
    </citation>
    <scope>NUCLEOTIDE SEQUENCE</scope>
    <source>
        <strain evidence="12">G01</strain>
    </source>
</reference>
<dbReference type="InterPro" id="IPR003954">
    <property type="entry name" value="RRM_euk-type"/>
</dbReference>
<dbReference type="PRINTS" id="PR01848">
    <property type="entry name" value="U2AUXFACTOR"/>
</dbReference>
<feature type="region of interest" description="Disordered" evidence="9">
    <location>
        <begin position="563"/>
        <end position="674"/>
    </location>
</feature>
<sequence>MRSSRIADRRRTRKAYKIFEPLLLINYLLAPNVPRLRKYTNKLILAVNISSHSQNPGEFPKFENPNEATMSEQQIGINKMEEEEEEGEENNNYNHTNMNTEVTECAAASRKERRKAAKKEKRKKKRKEMAELARREEEARLNDPEELLRLQAEEEQEKLRAEKERREFEERERKILEEWESRRAQELREEEERRRRAQEEEQQSEQNGVGCENEADEDGWEYVEEGPPEIIWKGNEIIVKKKKIRVKKRDAMQQIKEEDPNRPTSKPLPPQSEAFADYKNASTLSAQQLLENVAQETPNFGTEQDKAHCPFHLKTGACRFGSRCSRIHFYPDKSCTLLIKNMYNGPGLAWEHDEGLEYTDEEVERAYEEFYEDVHTEFLKFGEIVNFKVCRNGSSHLRGNVYVHYKSLDSAVLAYQSANGRYFAGKQVQCEFVGVTRWKVAICGEFMKSKLQTCSRGTACNFIHCFRNPGGDYEWADWDKPPPRYWLKKMAGLFGYSDESGYEKQVERGSPRSFRHSSRTSIHYAYRYHSRRSQSREIHYSGSTRNYSEDDTRISAHRLHDVADKKQSEGFDDRQCGVTSISREKHHSKYASSDSDSDRNYRDRGRESSYDSSRKRSRARRDRKLEPQGDKSSGIIHETDPDENMRDGDRDKYNHRGHARTNTRHQEKRHETVDGSCHTVSRWYLSDEEGVKTTNQSGKSTSARQQYKVSTSPGDHWDVRGSSCNGYWSDEDQDAAQICTYQSPGSDSNEEFGDKRSNRQTAHDLKHSRTRNHSGRGDGEDGQDCESPRNCGRNYRYSDSNSKNYPREDTGELEHGESHVKKSKRKRDTDKKFDSESRIQYHEAKRSRAADYLIDEVTMERGRWEPGIGDSAEHQDFD</sequence>
<keyword evidence="4 8" id="KW-0862">Zinc</keyword>
<keyword evidence="1 8" id="KW-0479">Metal-binding</keyword>
<dbReference type="GO" id="GO:0008270">
    <property type="term" value="F:zinc ion binding"/>
    <property type="evidence" value="ECO:0007669"/>
    <property type="project" value="UniProtKB-KW"/>
</dbReference>
<gene>
    <name evidence="12" type="ORF">Sangu_0594300</name>
</gene>
<dbReference type="InterPro" id="IPR035979">
    <property type="entry name" value="RBD_domain_sf"/>
</dbReference>
<evidence type="ECO:0000256" key="8">
    <source>
        <dbReference type="PROSITE-ProRule" id="PRU00723"/>
    </source>
</evidence>
<dbReference type="GO" id="GO:0003677">
    <property type="term" value="F:DNA binding"/>
    <property type="evidence" value="ECO:0007669"/>
    <property type="project" value="UniProtKB-KW"/>
</dbReference>
<dbReference type="GO" id="GO:0000398">
    <property type="term" value="P:mRNA splicing, via spliceosome"/>
    <property type="evidence" value="ECO:0007669"/>
    <property type="project" value="InterPro"/>
</dbReference>
<feature type="zinc finger region" description="C3H1-type" evidence="8">
    <location>
        <begin position="303"/>
        <end position="331"/>
    </location>
</feature>
<dbReference type="SMART" id="SM00360">
    <property type="entry name" value="RRM"/>
    <property type="match status" value="1"/>
</dbReference>
<feature type="region of interest" description="Disordered" evidence="9">
    <location>
        <begin position="81"/>
        <end position="141"/>
    </location>
</feature>
<feature type="compositionally biased region" description="Basic and acidic residues" evidence="9">
    <location>
        <begin position="179"/>
        <end position="199"/>
    </location>
</feature>
<feature type="compositionally biased region" description="Basic and acidic residues" evidence="9">
    <location>
        <begin position="128"/>
        <end position="141"/>
    </location>
</feature>
<feature type="zinc finger region" description="C3H1-type" evidence="8">
    <location>
        <begin position="437"/>
        <end position="467"/>
    </location>
</feature>
<dbReference type="InterPro" id="IPR012677">
    <property type="entry name" value="Nucleotide-bd_a/b_plait_sf"/>
</dbReference>
<evidence type="ECO:0000256" key="7">
    <source>
        <dbReference type="PROSITE-ProRule" id="PRU00176"/>
    </source>
</evidence>
<reference evidence="12" key="1">
    <citation type="submission" date="2020-06" db="EMBL/GenBank/DDBJ databases">
        <authorList>
            <person name="Li T."/>
            <person name="Hu X."/>
            <person name="Zhang T."/>
            <person name="Song X."/>
            <person name="Zhang H."/>
            <person name="Dai N."/>
            <person name="Sheng W."/>
            <person name="Hou X."/>
            <person name="Wei L."/>
        </authorList>
    </citation>
    <scope>NUCLEOTIDE SEQUENCE</scope>
    <source>
        <strain evidence="12">G01</strain>
        <tissue evidence="12">Leaf</tissue>
    </source>
</reference>
<feature type="compositionally biased region" description="Basic and acidic residues" evidence="9">
    <location>
        <begin position="250"/>
        <end position="261"/>
    </location>
</feature>
<dbReference type="FunFam" id="3.30.70.330:FF:000318">
    <property type="entry name" value="Zinc finger CCCH domain-containing protein 5"/>
    <property type="match status" value="1"/>
</dbReference>
<evidence type="ECO:0000259" key="11">
    <source>
        <dbReference type="PROSITE" id="PS50103"/>
    </source>
</evidence>
<feature type="compositionally biased region" description="Polar residues" evidence="9">
    <location>
        <begin position="692"/>
        <end position="713"/>
    </location>
</feature>
<evidence type="ECO:0000256" key="5">
    <source>
        <dbReference type="ARBA" id="ARBA00022884"/>
    </source>
</evidence>
<dbReference type="SUPFAM" id="SSF54928">
    <property type="entry name" value="RNA-binding domain, RBD"/>
    <property type="match status" value="1"/>
</dbReference>
<evidence type="ECO:0000259" key="10">
    <source>
        <dbReference type="PROSITE" id="PS50102"/>
    </source>
</evidence>
<dbReference type="PROSITE" id="PS50103">
    <property type="entry name" value="ZF_C3H1"/>
    <property type="match status" value="2"/>
</dbReference>
<evidence type="ECO:0000256" key="3">
    <source>
        <dbReference type="ARBA" id="ARBA00022771"/>
    </source>
</evidence>
<evidence type="ECO:0000256" key="1">
    <source>
        <dbReference type="ARBA" id="ARBA00022723"/>
    </source>
</evidence>
<dbReference type="AlphaFoldDB" id="A0AAW2QAY3"/>
<dbReference type="PROSITE" id="PS50102">
    <property type="entry name" value="RRM"/>
    <property type="match status" value="1"/>
</dbReference>
<accession>A0AAW2QAY3</accession>
<evidence type="ECO:0000256" key="2">
    <source>
        <dbReference type="ARBA" id="ARBA00022737"/>
    </source>
</evidence>
<feature type="region of interest" description="Disordered" evidence="9">
    <location>
        <begin position="688"/>
        <end position="838"/>
    </location>
</feature>
<evidence type="ECO:0000256" key="9">
    <source>
        <dbReference type="SAM" id="MobiDB-lite"/>
    </source>
</evidence>
<feature type="region of interest" description="Disordered" evidence="9">
    <location>
        <begin position="179"/>
        <end position="216"/>
    </location>
</feature>
<feature type="compositionally biased region" description="Basic and acidic residues" evidence="9">
    <location>
        <begin position="637"/>
        <end position="654"/>
    </location>
</feature>
<comment type="caution">
    <text evidence="12">The sequence shown here is derived from an EMBL/GenBank/DDBJ whole genome shotgun (WGS) entry which is preliminary data.</text>
</comment>
<protein>
    <submittedName>
        <fullName evidence="12">Zinc finger CCCH domain-containing protein 5</fullName>
    </submittedName>
</protein>
<feature type="region of interest" description="Disordered" evidence="9">
    <location>
        <begin position="859"/>
        <end position="878"/>
    </location>
</feature>
<name>A0AAW2QAY3_9LAMI</name>
<dbReference type="CDD" id="cd12540">
    <property type="entry name" value="RRM_U2AFBPL"/>
    <property type="match status" value="1"/>
</dbReference>
<evidence type="ECO:0000256" key="4">
    <source>
        <dbReference type="ARBA" id="ARBA00022833"/>
    </source>
</evidence>
<feature type="region of interest" description="Disordered" evidence="9">
    <location>
        <begin position="250"/>
        <end position="273"/>
    </location>
</feature>
<dbReference type="InterPro" id="IPR009145">
    <property type="entry name" value="U2AF_small"/>
</dbReference>
<feature type="domain" description="C3H1-type" evidence="11">
    <location>
        <begin position="303"/>
        <end position="331"/>
    </location>
</feature>
<feature type="compositionally biased region" description="Basic and acidic residues" evidence="9">
    <location>
        <begin position="664"/>
        <end position="673"/>
    </location>
</feature>
<dbReference type="GO" id="GO:0003723">
    <property type="term" value="F:RNA binding"/>
    <property type="evidence" value="ECO:0007669"/>
    <property type="project" value="UniProtKB-UniRule"/>
</dbReference>
<proteinExistence type="predicted"/>
<keyword evidence="5 7" id="KW-0694">RNA-binding</keyword>
<dbReference type="EMBL" id="JACGWK010000003">
    <property type="protein sequence ID" value="KAL0364967.1"/>
    <property type="molecule type" value="Genomic_DNA"/>
</dbReference>
<feature type="compositionally biased region" description="Basic and acidic residues" evidence="9">
    <location>
        <begin position="827"/>
        <end position="838"/>
    </location>
</feature>
<feature type="compositionally biased region" description="Basic and acidic residues" evidence="9">
    <location>
        <begin position="752"/>
        <end position="767"/>
    </location>
</feature>
<dbReference type="SMART" id="SM00361">
    <property type="entry name" value="RRM_1"/>
    <property type="match status" value="1"/>
</dbReference>
<evidence type="ECO:0000256" key="6">
    <source>
        <dbReference type="ARBA" id="ARBA00023125"/>
    </source>
</evidence>
<feature type="compositionally biased region" description="Basic and acidic residues" evidence="9">
    <location>
        <begin position="563"/>
        <end position="575"/>
    </location>
</feature>
<keyword evidence="2" id="KW-0677">Repeat</keyword>